<keyword evidence="7" id="KW-1185">Reference proteome</keyword>
<dbReference type="SUPFAM" id="SSF47648">
    <property type="entry name" value="Nucleoside phosphorylase/phosphoribosyltransferase N-terminal domain"/>
    <property type="match status" value="1"/>
</dbReference>
<comment type="similarity">
    <text evidence="3">Belongs to the anthranilate phosphoribosyltransferase family.</text>
</comment>
<evidence type="ECO:0000256" key="2">
    <source>
        <dbReference type="ARBA" id="ARBA00022679"/>
    </source>
</evidence>
<comment type="caution">
    <text evidence="6">The sequence shown here is derived from an EMBL/GenBank/DDBJ whole genome shotgun (WGS) entry which is preliminary data.</text>
</comment>
<keyword evidence="3" id="KW-0028">Amino-acid biosynthesis</keyword>
<dbReference type="Gene3D" id="1.20.970.10">
    <property type="entry name" value="Transferase, Pyrimidine Nucleoside Phosphorylase, Chain C"/>
    <property type="match status" value="1"/>
</dbReference>
<feature type="binding site" evidence="3">
    <location>
        <position position="87"/>
    </location>
    <ligand>
        <name>5-phospho-alpha-D-ribose 1-diphosphate</name>
        <dbReference type="ChEBI" id="CHEBI:58017"/>
    </ligand>
</feature>
<feature type="binding site" evidence="3">
    <location>
        <position position="165"/>
    </location>
    <ligand>
        <name>anthranilate</name>
        <dbReference type="ChEBI" id="CHEBI:16567"/>
        <label>2</label>
    </ligand>
</feature>
<dbReference type="Gene3D" id="3.40.1030.10">
    <property type="entry name" value="Nucleoside phosphorylase/phosphoribosyltransferase catalytic domain"/>
    <property type="match status" value="1"/>
</dbReference>
<dbReference type="SUPFAM" id="SSF52418">
    <property type="entry name" value="Nucleoside phosphorylase/phosphoribosyltransferase catalytic domain"/>
    <property type="match status" value="1"/>
</dbReference>
<dbReference type="Pfam" id="PF02885">
    <property type="entry name" value="Glycos_trans_3N"/>
    <property type="match status" value="1"/>
</dbReference>
<comment type="catalytic activity">
    <reaction evidence="3">
        <text>N-(5-phospho-beta-D-ribosyl)anthranilate + diphosphate = 5-phospho-alpha-D-ribose 1-diphosphate + anthranilate</text>
        <dbReference type="Rhea" id="RHEA:11768"/>
        <dbReference type="ChEBI" id="CHEBI:16567"/>
        <dbReference type="ChEBI" id="CHEBI:18277"/>
        <dbReference type="ChEBI" id="CHEBI:33019"/>
        <dbReference type="ChEBI" id="CHEBI:58017"/>
        <dbReference type="EC" id="2.4.2.18"/>
    </reaction>
</comment>
<feature type="binding site" evidence="3">
    <location>
        <position position="91"/>
    </location>
    <ligand>
        <name>Mg(2+)</name>
        <dbReference type="ChEBI" id="CHEBI:18420"/>
        <label>1</label>
    </ligand>
</feature>
<keyword evidence="1 3" id="KW-0328">Glycosyltransferase</keyword>
<dbReference type="HAMAP" id="MF_00211">
    <property type="entry name" value="TrpD"/>
    <property type="match status" value="1"/>
</dbReference>
<dbReference type="InterPro" id="IPR005940">
    <property type="entry name" value="Anthranilate_Pribosyl_Tfrase"/>
</dbReference>
<feature type="binding site" evidence="3">
    <location>
        <position position="119"/>
    </location>
    <ligand>
        <name>5-phospho-alpha-D-ribose 1-diphosphate</name>
        <dbReference type="ChEBI" id="CHEBI:58017"/>
    </ligand>
</feature>
<dbReference type="InterPro" id="IPR000312">
    <property type="entry name" value="Glycosyl_Trfase_fam3"/>
</dbReference>
<dbReference type="PANTHER" id="PTHR43285">
    <property type="entry name" value="ANTHRANILATE PHOSPHORIBOSYLTRANSFERASE"/>
    <property type="match status" value="1"/>
</dbReference>
<evidence type="ECO:0000259" key="5">
    <source>
        <dbReference type="Pfam" id="PF02885"/>
    </source>
</evidence>
<dbReference type="PANTHER" id="PTHR43285:SF2">
    <property type="entry name" value="ANTHRANILATE PHOSPHORIBOSYLTRANSFERASE"/>
    <property type="match status" value="1"/>
</dbReference>
<evidence type="ECO:0000313" key="6">
    <source>
        <dbReference type="EMBL" id="MDT0293192.1"/>
    </source>
</evidence>
<feature type="binding site" evidence="3">
    <location>
        <begin position="89"/>
        <end position="92"/>
    </location>
    <ligand>
        <name>5-phospho-alpha-D-ribose 1-diphosphate</name>
        <dbReference type="ChEBI" id="CHEBI:58017"/>
    </ligand>
</feature>
<dbReference type="GO" id="GO:0004048">
    <property type="term" value="F:anthranilate phosphoribosyltransferase activity"/>
    <property type="evidence" value="ECO:0007669"/>
    <property type="project" value="UniProtKB-EC"/>
</dbReference>
<dbReference type="InterPro" id="IPR017459">
    <property type="entry name" value="Glycosyl_Trfase_fam3_N_dom"/>
</dbReference>
<comment type="cofactor">
    <cofactor evidence="3">
        <name>Mg(2+)</name>
        <dbReference type="ChEBI" id="CHEBI:18420"/>
    </cofactor>
    <text evidence="3">Binds 2 magnesium ions per monomer.</text>
</comment>
<gene>
    <name evidence="3 6" type="primary">trpD</name>
    <name evidence="6" type="ORF">RLT85_00935</name>
</gene>
<feature type="binding site" evidence="3">
    <location>
        <position position="224"/>
    </location>
    <ligand>
        <name>Mg(2+)</name>
        <dbReference type="ChEBI" id="CHEBI:18420"/>
        <label>1</label>
    </ligand>
</feature>
<sequence length="330" mass="36116">MKEVLNKLTHHQILTKEEAKESILQISKGSYNPTQIASFLTTYMMRSIRIEELEGFREALLELCIPIDLSAYEPIDLCGTGGDHKNTFNISTLASFITAGAGVAVAKHGNYSVSSISGSSNVLESLGVKFSNDEKFLQQCIDETNLCVLHAPLFHPAMKAVASVRKDLAVKTFFNILGPMVNPAFPKKQVVGVFSLELARMYHYLYQKTSKSYTIVHALDAYDEVSLTGDTKIFTPSKENVLTPQDFGYSKINPQEIYGGNSVEKATKLFYTILRGKGTESQNAVVIANSALAIATAKNINLPEALAAAKDSLLSNKALNVLQRIQKISA</sequence>
<comment type="caution">
    <text evidence="3">Lacks conserved residue(s) required for the propagation of feature annotation.</text>
</comment>
<protein>
    <recommendedName>
        <fullName evidence="3">Anthranilate phosphoribosyltransferase</fullName>
        <ecNumber evidence="3">2.4.2.18</ecNumber>
    </recommendedName>
</protein>
<feature type="binding site" evidence="3">
    <location>
        <position position="223"/>
    </location>
    <ligand>
        <name>Mg(2+)</name>
        <dbReference type="ChEBI" id="CHEBI:18420"/>
        <label>2</label>
    </ligand>
</feature>
<feature type="binding site" evidence="3">
    <location>
        <position position="79"/>
    </location>
    <ligand>
        <name>anthranilate</name>
        <dbReference type="ChEBI" id="CHEBI:16567"/>
        <label>1</label>
    </ligand>
</feature>
<keyword evidence="3" id="KW-0057">Aromatic amino acid biosynthesis</keyword>
<feature type="domain" description="Glycosyl transferase family 3 N-terminal" evidence="5">
    <location>
        <begin position="2"/>
        <end position="63"/>
    </location>
</feature>
<name>A0ABU2KES0_9FLAO</name>
<accession>A0ABU2KES0</accession>
<keyword evidence="3" id="KW-0460">Magnesium</keyword>
<keyword evidence="3" id="KW-0479">Metal-binding</keyword>
<dbReference type="NCBIfam" id="TIGR01245">
    <property type="entry name" value="trpD"/>
    <property type="match status" value="1"/>
</dbReference>
<comment type="subunit">
    <text evidence="3">Homodimer.</text>
</comment>
<organism evidence="6 7">
    <name type="scientific">Mesonia ostreae</name>
    <dbReference type="NCBI Taxonomy" id="861110"/>
    <lineage>
        <taxon>Bacteria</taxon>
        <taxon>Pseudomonadati</taxon>
        <taxon>Bacteroidota</taxon>
        <taxon>Flavobacteriia</taxon>
        <taxon>Flavobacteriales</taxon>
        <taxon>Flavobacteriaceae</taxon>
        <taxon>Mesonia</taxon>
    </lineage>
</organism>
<comment type="pathway">
    <text evidence="3">Amino-acid biosynthesis; L-tryptophan biosynthesis; L-tryptophan from chorismate: step 2/5.</text>
</comment>
<evidence type="ECO:0000313" key="7">
    <source>
        <dbReference type="Proteomes" id="UP001182991"/>
    </source>
</evidence>
<feature type="binding site" evidence="3">
    <location>
        <position position="224"/>
    </location>
    <ligand>
        <name>Mg(2+)</name>
        <dbReference type="ChEBI" id="CHEBI:18420"/>
        <label>2</label>
    </ligand>
</feature>
<dbReference type="Pfam" id="PF00591">
    <property type="entry name" value="Glycos_transf_3"/>
    <property type="match status" value="1"/>
</dbReference>
<feature type="binding site" evidence="3">
    <location>
        <position position="79"/>
    </location>
    <ligand>
        <name>5-phospho-alpha-D-ribose 1-diphosphate</name>
        <dbReference type="ChEBI" id="CHEBI:58017"/>
    </ligand>
</feature>
<dbReference type="InterPro" id="IPR035902">
    <property type="entry name" value="Nuc_phospho_transferase"/>
</dbReference>
<dbReference type="RefSeq" id="WP_311400163.1">
    <property type="nucleotide sequence ID" value="NZ_JAVRBG010000001.1"/>
</dbReference>
<keyword evidence="2 3" id="KW-0808">Transferase</keyword>
<evidence type="ECO:0000256" key="3">
    <source>
        <dbReference type="HAMAP-Rule" id="MF_00211"/>
    </source>
</evidence>
<evidence type="ECO:0000256" key="1">
    <source>
        <dbReference type="ARBA" id="ARBA00022676"/>
    </source>
</evidence>
<proteinExistence type="inferred from homology"/>
<evidence type="ECO:0000259" key="4">
    <source>
        <dbReference type="Pfam" id="PF00591"/>
    </source>
</evidence>
<dbReference type="EMBL" id="JAVRBG010000001">
    <property type="protein sequence ID" value="MDT0293192.1"/>
    <property type="molecule type" value="Genomic_DNA"/>
</dbReference>
<feature type="domain" description="Glycosyl transferase family 3" evidence="4">
    <location>
        <begin position="75"/>
        <end position="318"/>
    </location>
</feature>
<feature type="binding site" evidence="3">
    <location>
        <begin position="107"/>
        <end position="115"/>
    </location>
    <ligand>
        <name>5-phospho-alpha-D-ribose 1-diphosphate</name>
        <dbReference type="ChEBI" id="CHEBI:58017"/>
    </ligand>
</feature>
<reference evidence="7" key="1">
    <citation type="submission" date="2023-07" db="EMBL/GenBank/DDBJ databases">
        <title>Isolating and identifying novel microbial strains from the Mariana Trench.</title>
        <authorList>
            <person name="Fu H."/>
        </authorList>
    </citation>
    <scope>NUCLEOTIDE SEQUENCE [LARGE SCALE GENOMIC DNA]</scope>
    <source>
        <strain evidence="7">T-y2</strain>
    </source>
</reference>
<dbReference type="InterPro" id="IPR036320">
    <property type="entry name" value="Glycosyl_Trfase_fam3_N_dom_sf"/>
</dbReference>
<keyword evidence="3" id="KW-0822">Tryptophan biosynthesis</keyword>
<feature type="binding site" evidence="3">
    <location>
        <position position="110"/>
    </location>
    <ligand>
        <name>anthranilate</name>
        <dbReference type="ChEBI" id="CHEBI:16567"/>
        <label>1</label>
    </ligand>
</feature>
<dbReference type="Proteomes" id="UP001182991">
    <property type="component" value="Unassembled WGS sequence"/>
</dbReference>
<dbReference type="EC" id="2.4.2.18" evidence="3"/>
<comment type="function">
    <text evidence="3">Catalyzes the transfer of the phosphoribosyl group of 5-phosphorylribose-1-pyrophosphate (PRPP) to anthranilate to yield N-(5'-phosphoribosyl)-anthranilate (PRA).</text>
</comment>
<feature type="binding site" evidence="3">
    <location>
        <begin position="82"/>
        <end position="83"/>
    </location>
    <ligand>
        <name>5-phospho-alpha-D-ribose 1-diphosphate</name>
        <dbReference type="ChEBI" id="CHEBI:58017"/>
    </ligand>
</feature>